<dbReference type="EMBL" id="SWLB01000013">
    <property type="protein sequence ID" value="KAF3330794.1"/>
    <property type="molecule type" value="Genomic_DNA"/>
</dbReference>
<keyword evidence="1" id="KW-1133">Transmembrane helix</keyword>
<feature type="transmembrane region" description="Helical" evidence="1">
    <location>
        <begin position="37"/>
        <end position="65"/>
    </location>
</feature>
<comment type="caution">
    <text evidence="2">The sequence shown here is derived from an EMBL/GenBank/DDBJ whole genome shotgun (WGS) entry which is preliminary data.</text>
</comment>
<name>A0A833VQ32_9POAL</name>
<sequence>MRRMCHHLKWRCLSEVVASDNTVTRRWRRGDFLKEDLFVFSYKIGSSVLVWLLVLVEILLILYLFNEEGACGINHSTNVQFPQKLSTRKKQKLFYLMILLMLGSV</sequence>
<organism evidence="2 3">
    <name type="scientific">Carex littledalei</name>
    <dbReference type="NCBI Taxonomy" id="544730"/>
    <lineage>
        <taxon>Eukaryota</taxon>
        <taxon>Viridiplantae</taxon>
        <taxon>Streptophyta</taxon>
        <taxon>Embryophyta</taxon>
        <taxon>Tracheophyta</taxon>
        <taxon>Spermatophyta</taxon>
        <taxon>Magnoliopsida</taxon>
        <taxon>Liliopsida</taxon>
        <taxon>Poales</taxon>
        <taxon>Cyperaceae</taxon>
        <taxon>Cyperoideae</taxon>
        <taxon>Cariceae</taxon>
        <taxon>Carex</taxon>
        <taxon>Carex subgen. Euthyceras</taxon>
    </lineage>
</organism>
<reference evidence="2" key="1">
    <citation type="submission" date="2020-01" db="EMBL/GenBank/DDBJ databases">
        <title>Genome sequence of Kobresia littledalei, the first chromosome-level genome in the family Cyperaceae.</title>
        <authorList>
            <person name="Qu G."/>
        </authorList>
    </citation>
    <scope>NUCLEOTIDE SEQUENCE</scope>
    <source>
        <strain evidence="2">C.B.Clarke</strain>
        <tissue evidence="2">Leaf</tissue>
    </source>
</reference>
<accession>A0A833VQ32</accession>
<evidence type="ECO:0000313" key="2">
    <source>
        <dbReference type="EMBL" id="KAF3330794.1"/>
    </source>
</evidence>
<dbReference type="AlphaFoldDB" id="A0A833VQ32"/>
<gene>
    <name evidence="2" type="ORF">FCM35_KLT04148</name>
</gene>
<protein>
    <submittedName>
        <fullName evidence="2">Uncharacterized protein</fullName>
    </submittedName>
</protein>
<keyword evidence="1" id="KW-0472">Membrane</keyword>
<evidence type="ECO:0000256" key="1">
    <source>
        <dbReference type="SAM" id="Phobius"/>
    </source>
</evidence>
<proteinExistence type="predicted"/>
<keyword evidence="3" id="KW-1185">Reference proteome</keyword>
<keyword evidence="1" id="KW-0812">Transmembrane</keyword>
<dbReference type="Proteomes" id="UP000623129">
    <property type="component" value="Unassembled WGS sequence"/>
</dbReference>
<evidence type="ECO:0000313" key="3">
    <source>
        <dbReference type="Proteomes" id="UP000623129"/>
    </source>
</evidence>